<proteinExistence type="predicted"/>
<evidence type="ECO:0000313" key="6">
    <source>
        <dbReference type="Proteomes" id="UP000831304"/>
    </source>
</evidence>
<organism evidence="5 6">
    <name type="scientific">Agromyces soli</name>
    <dbReference type="NCBI Taxonomy" id="659012"/>
    <lineage>
        <taxon>Bacteria</taxon>
        <taxon>Bacillati</taxon>
        <taxon>Actinomycetota</taxon>
        <taxon>Actinomycetes</taxon>
        <taxon>Micrococcales</taxon>
        <taxon>Microbacteriaceae</taxon>
        <taxon>Agromyces</taxon>
    </lineage>
</organism>
<dbReference type="InterPro" id="IPR050093">
    <property type="entry name" value="ABC_SmlMolc_Importer"/>
</dbReference>
<keyword evidence="2" id="KW-0547">Nucleotide-binding</keyword>
<dbReference type="PANTHER" id="PTHR42781:SF4">
    <property type="entry name" value="SPERMIDINE_PUTRESCINE IMPORT ATP-BINDING PROTEIN POTA"/>
    <property type="match status" value="1"/>
</dbReference>
<keyword evidence="3 5" id="KW-0067">ATP-binding</keyword>
<dbReference type="GO" id="GO:0005524">
    <property type="term" value="F:ATP binding"/>
    <property type="evidence" value="ECO:0007669"/>
    <property type="project" value="UniProtKB-KW"/>
</dbReference>
<dbReference type="Proteomes" id="UP000831304">
    <property type="component" value="Chromosome"/>
</dbReference>
<accession>A0ABY4AWT8</accession>
<dbReference type="PROSITE" id="PS50893">
    <property type="entry name" value="ABC_TRANSPORTER_2"/>
    <property type="match status" value="1"/>
</dbReference>
<evidence type="ECO:0000259" key="4">
    <source>
        <dbReference type="PROSITE" id="PS50893"/>
    </source>
</evidence>
<name>A0ABY4AWT8_9MICO</name>
<feature type="domain" description="ABC transporter" evidence="4">
    <location>
        <begin position="20"/>
        <end position="251"/>
    </location>
</feature>
<evidence type="ECO:0000256" key="3">
    <source>
        <dbReference type="ARBA" id="ARBA00022840"/>
    </source>
</evidence>
<evidence type="ECO:0000256" key="2">
    <source>
        <dbReference type="ARBA" id="ARBA00022741"/>
    </source>
</evidence>
<dbReference type="InterPro" id="IPR027417">
    <property type="entry name" value="P-loop_NTPase"/>
</dbReference>
<keyword evidence="1" id="KW-0813">Transport</keyword>
<protein>
    <submittedName>
        <fullName evidence="5">ABC transporter ATP-binding protein</fullName>
    </submittedName>
</protein>
<dbReference type="InterPro" id="IPR003593">
    <property type="entry name" value="AAA+_ATPase"/>
</dbReference>
<dbReference type="RefSeq" id="WP_243570157.1">
    <property type="nucleotide sequence ID" value="NZ_BAAARD010000002.1"/>
</dbReference>
<dbReference type="PROSITE" id="PS00211">
    <property type="entry name" value="ABC_TRANSPORTER_1"/>
    <property type="match status" value="1"/>
</dbReference>
<dbReference type="SUPFAM" id="SSF52540">
    <property type="entry name" value="P-loop containing nucleoside triphosphate hydrolases"/>
    <property type="match status" value="1"/>
</dbReference>
<dbReference type="PANTHER" id="PTHR42781">
    <property type="entry name" value="SPERMIDINE/PUTRESCINE IMPORT ATP-BINDING PROTEIN POTA"/>
    <property type="match status" value="1"/>
</dbReference>
<dbReference type="EMBL" id="CP094533">
    <property type="protein sequence ID" value="UOE27319.1"/>
    <property type="molecule type" value="Genomic_DNA"/>
</dbReference>
<dbReference type="InterPro" id="IPR017871">
    <property type="entry name" value="ABC_transporter-like_CS"/>
</dbReference>
<dbReference type="Gene3D" id="3.40.50.300">
    <property type="entry name" value="P-loop containing nucleotide triphosphate hydrolases"/>
    <property type="match status" value="1"/>
</dbReference>
<dbReference type="InterPro" id="IPR013611">
    <property type="entry name" value="Transp-assoc_OB_typ2"/>
</dbReference>
<evidence type="ECO:0000256" key="1">
    <source>
        <dbReference type="ARBA" id="ARBA00022448"/>
    </source>
</evidence>
<dbReference type="InterPro" id="IPR003439">
    <property type="entry name" value="ABC_transporter-like_ATP-bd"/>
</dbReference>
<sequence length="404" mass="42177">MTDRSATAAQPAPTTRTGGVRLDRVTKRFRSGAIGVDDVSLAVEPGEFVTFLGPSGSGKTTTLNTIAGFAKPSSGRIEIAGADVTALPPSKRNLGVVFQNYALFPHMTVRENIAFGLHGRGLSKAEIGARIEESLAMVRLDGLGDRTPKQISGGQQQRVALARALVYRPPVLLMDEPLGALDKALRDRMQVEISRIHREVGTTFLFVTHDQGEALGLSDRIVLFDRGRVVQVGTPAELYERPASLFAAEFLGESNVFRGELAGPGVLRFGEQTLRFTGDGPGSGSAAVVVRPERLRLVRAADASGGAASGVASGAVESAARGGAESAARGGAGVQNRVEARVVNIAYFGAFRRVTLRYADGSSGLLHDGVDAPAPIALGDAVVVGWDAEHAVVVPAPGPAEQAA</sequence>
<gene>
    <name evidence="5" type="ORF">MTP13_05925</name>
</gene>
<dbReference type="SMART" id="SM00382">
    <property type="entry name" value="AAA"/>
    <property type="match status" value="1"/>
</dbReference>
<evidence type="ECO:0000313" key="5">
    <source>
        <dbReference type="EMBL" id="UOE27319.1"/>
    </source>
</evidence>
<reference evidence="5 6" key="1">
    <citation type="submission" date="2022-03" db="EMBL/GenBank/DDBJ databases">
        <title>Agromyces sp. isolated from the gut of P. brevitarsis seulensis larvae.</title>
        <authorList>
            <person name="Won M."/>
            <person name="Kwon S.-W."/>
        </authorList>
    </citation>
    <scope>NUCLEOTIDE SEQUENCE [LARGE SCALE GENOMIC DNA]</scope>
    <source>
        <strain evidence="5 6">KACC 16215</strain>
    </source>
</reference>
<dbReference type="Pfam" id="PF00005">
    <property type="entry name" value="ABC_tran"/>
    <property type="match status" value="1"/>
</dbReference>
<keyword evidence="6" id="KW-1185">Reference proteome</keyword>
<dbReference type="Pfam" id="PF08402">
    <property type="entry name" value="TOBE_2"/>
    <property type="match status" value="1"/>
</dbReference>